<protein>
    <submittedName>
        <fullName evidence="1">Helicase</fullName>
    </submittedName>
</protein>
<accession>A0ABU9XCW5</accession>
<comment type="caution">
    <text evidence="1">The sequence shown here is derived from an EMBL/GenBank/DDBJ whole genome shotgun (WGS) entry which is preliminary data.</text>
</comment>
<evidence type="ECO:0000313" key="1">
    <source>
        <dbReference type="EMBL" id="MEN2766091.1"/>
    </source>
</evidence>
<dbReference type="GO" id="GO:0004386">
    <property type="term" value="F:helicase activity"/>
    <property type="evidence" value="ECO:0007669"/>
    <property type="project" value="UniProtKB-KW"/>
</dbReference>
<keyword evidence="1" id="KW-0067">ATP-binding</keyword>
<dbReference type="Proteomes" id="UP001444625">
    <property type="component" value="Unassembled WGS sequence"/>
</dbReference>
<dbReference type="EMBL" id="JBDIML010000001">
    <property type="protein sequence ID" value="MEN2766091.1"/>
    <property type="molecule type" value="Genomic_DNA"/>
</dbReference>
<gene>
    <name evidence="1" type="ORF">ABC228_02750</name>
</gene>
<sequence length="178" mass="20179">MGIYPDCPAITRTIEVGGLTSLQLRLKLQQQSILLNEYAQVLLSDEDFTTSNIKYILKTVDLRVTDLGFPNGATLPQIFDRAIKLGLELCPIELGPHLRLMYLDQPEGHRERLSQQHTAPSGSITIASNVVKEDDLFPKGFYLSNINGVLWLRGYTADNQHIWNPCDHFIFCQTMNLY</sequence>
<reference evidence="1 2" key="1">
    <citation type="submission" date="2024-05" db="EMBL/GenBank/DDBJ databases">
        <authorList>
            <person name="Haq I."/>
            <person name="Ullah Z."/>
            <person name="Ahmad R."/>
            <person name="Li M."/>
            <person name="Tong Y."/>
        </authorList>
    </citation>
    <scope>NUCLEOTIDE SEQUENCE [LARGE SCALE GENOMIC DNA]</scope>
    <source>
        <strain evidence="1 2">16A2E</strain>
    </source>
</reference>
<name>A0ABU9XCW5_9BACI</name>
<dbReference type="RefSeq" id="WP_345823549.1">
    <property type="nucleotide sequence ID" value="NZ_JBDIML010000001.1"/>
</dbReference>
<keyword evidence="1" id="KW-0378">Hydrolase</keyword>
<organism evidence="1 2">
    <name type="scientific">Ornithinibacillus xuwenensis</name>
    <dbReference type="NCBI Taxonomy" id="3144668"/>
    <lineage>
        <taxon>Bacteria</taxon>
        <taxon>Bacillati</taxon>
        <taxon>Bacillota</taxon>
        <taxon>Bacilli</taxon>
        <taxon>Bacillales</taxon>
        <taxon>Bacillaceae</taxon>
        <taxon>Ornithinibacillus</taxon>
    </lineage>
</organism>
<keyword evidence="2" id="KW-1185">Reference proteome</keyword>
<keyword evidence="1" id="KW-0547">Nucleotide-binding</keyword>
<keyword evidence="1" id="KW-0347">Helicase</keyword>
<proteinExistence type="predicted"/>
<evidence type="ECO:0000313" key="2">
    <source>
        <dbReference type="Proteomes" id="UP001444625"/>
    </source>
</evidence>